<dbReference type="EMBL" id="CP102382">
    <property type="protein sequence ID" value="UUV21795.1"/>
    <property type="molecule type" value="Genomic_DNA"/>
</dbReference>
<keyword evidence="1" id="KW-0472">Membrane</keyword>
<feature type="transmembrane region" description="Helical" evidence="1">
    <location>
        <begin position="7"/>
        <end position="24"/>
    </location>
</feature>
<keyword evidence="1" id="KW-0812">Transmembrane</keyword>
<evidence type="ECO:0000256" key="1">
    <source>
        <dbReference type="SAM" id="Phobius"/>
    </source>
</evidence>
<evidence type="ECO:0000313" key="2">
    <source>
        <dbReference type="EMBL" id="UUV21795.1"/>
    </source>
</evidence>
<evidence type="ECO:0000313" key="3">
    <source>
        <dbReference type="Proteomes" id="UP001317001"/>
    </source>
</evidence>
<reference evidence="2 3" key="1">
    <citation type="submission" date="2022-08" db="EMBL/GenBank/DDBJ databases">
        <title>Myroides zhujiangensis sp. nov., a novel bacterium isolated from sediment in the Pearl River Estuary.</title>
        <authorList>
            <person name="Cui L."/>
        </authorList>
    </citation>
    <scope>NUCLEOTIDE SEQUENCE [LARGE SCALE GENOMIC DNA]</scope>
    <source>
        <strain evidence="2 3">SCSIO 72103</strain>
    </source>
</reference>
<protein>
    <submittedName>
        <fullName evidence="2">Uncharacterized protein</fullName>
    </submittedName>
</protein>
<name>A0ABY5NTC4_9FLAO</name>
<keyword evidence="3" id="KW-1185">Reference proteome</keyword>
<sequence length="163" mass="19588">MDEIMRKIIIVMVIVIVFIIYYKLDYNRYFVFNNDKTKVFTIWKRNNHHSYLIPGKYISPFVPDSNYIVIKNQIINVIFNPKEDSVDYIIGLYPKEILLKDKNIKVYKNIDSILFKYGYLKEIKPNGKRIYNNKKDSLIDDLDYKLIDIKRIYGVKIFEKGEL</sequence>
<dbReference type="Proteomes" id="UP001317001">
    <property type="component" value="Chromosome"/>
</dbReference>
<dbReference type="RefSeq" id="WP_257499715.1">
    <property type="nucleotide sequence ID" value="NZ_CP102382.1"/>
</dbReference>
<keyword evidence="1" id="KW-1133">Transmembrane helix</keyword>
<organism evidence="2 3">
    <name type="scientific">Paenimyroides aestuarii</name>
    <dbReference type="NCBI Taxonomy" id="2968490"/>
    <lineage>
        <taxon>Bacteria</taxon>
        <taxon>Pseudomonadati</taxon>
        <taxon>Bacteroidota</taxon>
        <taxon>Flavobacteriia</taxon>
        <taxon>Flavobacteriales</taxon>
        <taxon>Flavobacteriaceae</taxon>
        <taxon>Paenimyroides</taxon>
    </lineage>
</organism>
<accession>A0ABY5NTC4</accession>
<proteinExistence type="predicted"/>
<gene>
    <name evidence="2" type="ORF">NPX36_01715</name>
</gene>